<organism evidence="1 2">
    <name type="scientific">Trichuris suis</name>
    <name type="common">pig whipworm</name>
    <dbReference type="NCBI Taxonomy" id="68888"/>
    <lineage>
        <taxon>Eukaryota</taxon>
        <taxon>Metazoa</taxon>
        <taxon>Ecdysozoa</taxon>
        <taxon>Nematoda</taxon>
        <taxon>Enoplea</taxon>
        <taxon>Dorylaimia</taxon>
        <taxon>Trichinellida</taxon>
        <taxon>Trichuridae</taxon>
        <taxon>Trichuris</taxon>
    </lineage>
</organism>
<dbReference type="Proteomes" id="UP000030764">
    <property type="component" value="Unassembled WGS sequence"/>
</dbReference>
<reference evidence="1 2" key="1">
    <citation type="journal article" date="2014" name="Nat. Genet.">
        <title>Genome and transcriptome of the porcine whipworm Trichuris suis.</title>
        <authorList>
            <person name="Jex A.R."/>
            <person name="Nejsum P."/>
            <person name="Schwarz E.M."/>
            <person name="Hu L."/>
            <person name="Young N.D."/>
            <person name="Hall R.S."/>
            <person name="Korhonen P.K."/>
            <person name="Liao S."/>
            <person name="Thamsborg S."/>
            <person name="Xia J."/>
            <person name="Xu P."/>
            <person name="Wang S."/>
            <person name="Scheerlinck J.P."/>
            <person name="Hofmann A."/>
            <person name="Sternberg P.W."/>
            <person name="Wang J."/>
            <person name="Gasser R.B."/>
        </authorList>
    </citation>
    <scope>NUCLEOTIDE SEQUENCE [LARGE SCALE GENOMIC DNA]</scope>
    <source>
        <strain evidence="1">DCEP-RM93M</strain>
    </source>
</reference>
<evidence type="ECO:0000313" key="1">
    <source>
        <dbReference type="EMBL" id="KFD50500.1"/>
    </source>
</evidence>
<sequence>MSVAKQKMLSRWDLVILTSRNFDQLGSTIHLESRHIQNFDLEEYEAL</sequence>
<proteinExistence type="predicted"/>
<accession>A0A085LZV4</accession>
<protein>
    <submittedName>
        <fullName evidence="1">Uncharacterized protein</fullName>
    </submittedName>
</protein>
<name>A0A085LZV4_9BILA</name>
<gene>
    <name evidence="1" type="ORF">M513_08568</name>
</gene>
<evidence type="ECO:0000313" key="2">
    <source>
        <dbReference type="Proteomes" id="UP000030764"/>
    </source>
</evidence>
<dbReference type="EMBL" id="KL363252">
    <property type="protein sequence ID" value="KFD50500.1"/>
    <property type="molecule type" value="Genomic_DNA"/>
</dbReference>
<dbReference type="AlphaFoldDB" id="A0A085LZV4"/>
<keyword evidence="2" id="KW-1185">Reference proteome</keyword>